<dbReference type="Pfam" id="PF07722">
    <property type="entry name" value="Peptidase_C26"/>
    <property type="match status" value="1"/>
</dbReference>
<gene>
    <name evidence="1" type="ORF">SAMN02745910_05288</name>
</gene>
<protein>
    <submittedName>
        <fullName evidence="1">Glutamine amidotransferase</fullName>
    </submittedName>
</protein>
<accession>A0A1I6C8G5</accession>
<keyword evidence="1" id="KW-0315">Glutamine amidotransferase</keyword>
<dbReference type="CDD" id="cd01745">
    <property type="entry name" value="GATase1_2"/>
    <property type="match status" value="1"/>
</dbReference>
<dbReference type="InterPro" id="IPR044668">
    <property type="entry name" value="PuuD-like"/>
</dbReference>
<evidence type="ECO:0000313" key="1">
    <source>
        <dbReference type="EMBL" id="SFQ89493.1"/>
    </source>
</evidence>
<dbReference type="InterPro" id="IPR029062">
    <property type="entry name" value="Class_I_gatase-like"/>
</dbReference>
<sequence>MEFLIGISGNISVDQGGHFPGYKRAYVNNDYIESTTLSGGVPFILPVLEDEKMIKVQAESIDGLILSGGQDVNPLLYGEEPTTKTGAPFLARDKSEQLLLKHVIDQRKPVLAICRGLQILNVAYGGTLYQDISEIEESFIKHDQYKNTSNPSHSITVKEGTHLHSLYGSGILINSFHHQAIKDVAPGFDVSAWAKDGVIEAVEKQGNQFVVGVQWHPEMMAKEHASMLNLFRLFMEKVKQSVKEKN</sequence>
<dbReference type="PROSITE" id="PS51273">
    <property type="entry name" value="GATASE_TYPE_1"/>
    <property type="match status" value="1"/>
</dbReference>
<evidence type="ECO:0000313" key="2">
    <source>
        <dbReference type="Proteomes" id="UP000182762"/>
    </source>
</evidence>
<dbReference type="SUPFAM" id="SSF52317">
    <property type="entry name" value="Class I glutamine amidotransferase-like"/>
    <property type="match status" value="1"/>
</dbReference>
<dbReference type="Gene3D" id="3.40.50.880">
    <property type="match status" value="1"/>
</dbReference>
<organism evidence="1 2">
    <name type="scientific">Priestia endophytica DSM 13796</name>
    <dbReference type="NCBI Taxonomy" id="1121089"/>
    <lineage>
        <taxon>Bacteria</taxon>
        <taxon>Bacillati</taxon>
        <taxon>Bacillota</taxon>
        <taxon>Bacilli</taxon>
        <taxon>Bacillales</taxon>
        <taxon>Bacillaceae</taxon>
        <taxon>Priestia</taxon>
    </lineage>
</organism>
<dbReference type="Proteomes" id="UP000182762">
    <property type="component" value="Unassembled WGS sequence"/>
</dbReference>
<dbReference type="PANTHER" id="PTHR43235">
    <property type="entry name" value="GLUTAMINE AMIDOTRANSFERASE PB2B2.05-RELATED"/>
    <property type="match status" value="1"/>
</dbReference>
<reference evidence="1 2" key="1">
    <citation type="submission" date="2016-10" db="EMBL/GenBank/DDBJ databases">
        <authorList>
            <person name="Varghese N."/>
            <person name="Submissions S."/>
        </authorList>
    </citation>
    <scope>NUCLEOTIDE SEQUENCE [LARGE SCALE GENOMIC DNA]</scope>
    <source>
        <strain evidence="1 2">DSM 13796</strain>
    </source>
</reference>
<dbReference type="PANTHER" id="PTHR43235:SF1">
    <property type="entry name" value="GLUTAMINE AMIDOTRANSFERASE PB2B2.05-RELATED"/>
    <property type="match status" value="1"/>
</dbReference>
<name>A0A1I6C8G5_9BACI</name>
<dbReference type="EMBL" id="FOXX01000036">
    <property type="protein sequence ID" value="SFQ89493.1"/>
    <property type="molecule type" value="Genomic_DNA"/>
</dbReference>
<keyword evidence="2" id="KW-1185">Reference proteome</keyword>
<comment type="caution">
    <text evidence="1">The sequence shown here is derived from an EMBL/GenBank/DDBJ whole genome shotgun (WGS) entry which is preliminary data.</text>
</comment>
<dbReference type="RefSeq" id="WP_061804535.1">
    <property type="nucleotide sequence ID" value="NZ_FOXX01000036.1"/>
</dbReference>
<dbReference type="InterPro" id="IPR011697">
    <property type="entry name" value="Peptidase_C26"/>
</dbReference>
<proteinExistence type="predicted"/>
<dbReference type="GeneID" id="93713778"/>